<organism evidence="2 3">
    <name type="scientific">Nocardioides marinus</name>
    <dbReference type="NCBI Taxonomy" id="374514"/>
    <lineage>
        <taxon>Bacteria</taxon>
        <taxon>Bacillati</taxon>
        <taxon>Actinomycetota</taxon>
        <taxon>Actinomycetes</taxon>
        <taxon>Propionibacteriales</taxon>
        <taxon>Nocardioidaceae</taxon>
        <taxon>Nocardioides</taxon>
    </lineage>
</organism>
<evidence type="ECO:0000313" key="2">
    <source>
        <dbReference type="EMBL" id="NYI12205.1"/>
    </source>
</evidence>
<keyword evidence="3" id="KW-1185">Reference proteome</keyword>
<proteinExistence type="predicted"/>
<sequence length="288" mass="29659">MPPVPGPDRVRALAALLPLALLSGCAAPAGVPDPLARSTQAEGLTPHDPDAVTVLELRFDDWPGPVGSIMATTASTGTAQVDVAVVTAAGGRVRRGPGLTGDSARLPGLAAAAPRSAGLVVRVPRGEADPLSPGDAAFTVGADFRLDKTSDGLSTDDGDNLVQRGLYADSAQYKLQVDHGVGSCRVAGEEGALVARLDEAVDRRRWYRLTCTRNPAGLTLSLRPLEGRRAETAVATADGVTGAVSFPRRTPLTVGTKVGDDGEVTVSSTDQFNGWIDNVVVAVSDPQP</sequence>
<dbReference type="RefSeq" id="WP_179532786.1">
    <property type="nucleotide sequence ID" value="NZ_BAAAPP010000001.1"/>
</dbReference>
<dbReference type="EMBL" id="JACBZI010000001">
    <property type="protein sequence ID" value="NYI12205.1"/>
    <property type="molecule type" value="Genomic_DNA"/>
</dbReference>
<accession>A0A7Z0C3S5</accession>
<feature type="signal peptide" evidence="1">
    <location>
        <begin position="1"/>
        <end position="29"/>
    </location>
</feature>
<name>A0A7Z0C3S5_9ACTN</name>
<evidence type="ECO:0000313" key="3">
    <source>
        <dbReference type="Proteomes" id="UP000537326"/>
    </source>
</evidence>
<keyword evidence="1" id="KW-0732">Signal</keyword>
<reference evidence="2 3" key="1">
    <citation type="submission" date="2020-07" db="EMBL/GenBank/DDBJ databases">
        <title>Sequencing the genomes of 1000 actinobacteria strains.</title>
        <authorList>
            <person name="Klenk H.-P."/>
        </authorList>
    </citation>
    <scope>NUCLEOTIDE SEQUENCE [LARGE SCALE GENOMIC DNA]</scope>
    <source>
        <strain evidence="2 3">DSM 18248</strain>
    </source>
</reference>
<feature type="chain" id="PRO_5039084379" description="Laminin G domain-containing protein" evidence="1">
    <location>
        <begin position="30"/>
        <end position="288"/>
    </location>
</feature>
<dbReference type="Proteomes" id="UP000537326">
    <property type="component" value="Unassembled WGS sequence"/>
</dbReference>
<gene>
    <name evidence="2" type="ORF">BKA05_003720</name>
</gene>
<evidence type="ECO:0000256" key="1">
    <source>
        <dbReference type="SAM" id="SignalP"/>
    </source>
</evidence>
<comment type="caution">
    <text evidence="2">The sequence shown here is derived from an EMBL/GenBank/DDBJ whole genome shotgun (WGS) entry which is preliminary data.</text>
</comment>
<evidence type="ECO:0008006" key="4">
    <source>
        <dbReference type="Google" id="ProtNLM"/>
    </source>
</evidence>
<protein>
    <recommendedName>
        <fullName evidence="4">Laminin G domain-containing protein</fullName>
    </recommendedName>
</protein>
<dbReference type="AlphaFoldDB" id="A0A7Z0C3S5"/>